<sequence length="296" mass="32671">MRVTNKMSSDTITKELYKNQQLLLEAQLRLSTGKKINRVSDDPSGMRRVLDYRRILSSIDQYNNNISHGKGRLQVTETALEEIVDSLKQAKTLAIRFGSNQDPDKAQELIESIYETIMDIGNTRFGDSYIFAGNAADTVPFTKDENWDATYHGDDGDITVIVEDGVEVKTNATGQDVFDVGGVGGGVDVFAALSALRDAIIAGDHDAAMAQSSVIESAIDQVETIATETSIYYGRLESSENHLELYKANIEDMRSSTENIDTAQAILEFQSQETAYTVCLETASRMIQPSLIDFLK</sequence>
<dbReference type="InterPro" id="IPR001492">
    <property type="entry name" value="Flagellin"/>
</dbReference>
<dbReference type="SUPFAM" id="SSF64518">
    <property type="entry name" value="Phase 1 flagellin"/>
    <property type="match status" value="1"/>
</dbReference>
<protein>
    <submittedName>
        <fullName evidence="2">Putative Flagellar hook-associated protein 3</fullName>
    </submittedName>
</protein>
<evidence type="ECO:0000259" key="1">
    <source>
        <dbReference type="Pfam" id="PF00669"/>
    </source>
</evidence>
<dbReference type="InterPro" id="IPR001029">
    <property type="entry name" value="Flagellin_N"/>
</dbReference>
<keyword evidence="2" id="KW-0966">Cell projection</keyword>
<accession>A0A445MT79</accession>
<keyword evidence="2" id="KW-0969">Cilium</keyword>
<dbReference type="InterPro" id="IPR013384">
    <property type="entry name" value="Flagell_FlgL"/>
</dbReference>
<dbReference type="AlphaFoldDB" id="A0A445MT79"/>
<proteinExistence type="predicted"/>
<dbReference type="Gene3D" id="1.20.1330.10">
    <property type="entry name" value="f41 fragment of flagellin, N-terminal domain"/>
    <property type="match status" value="1"/>
</dbReference>
<dbReference type="PANTHER" id="PTHR42792:SF1">
    <property type="entry name" value="FLAGELLAR HOOK-ASSOCIATED PROTEIN 3"/>
    <property type="match status" value="1"/>
</dbReference>
<evidence type="ECO:0000313" key="2">
    <source>
        <dbReference type="EMBL" id="SPD72666.1"/>
    </source>
</evidence>
<dbReference type="EMBL" id="OJIN01000054">
    <property type="protein sequence ID" value="SPD72666.1"/>
    <property type="molecule type" value="Genomic_DNA"/>
</dbReference>
<dbReference type="Pfam" id="PF00669">
    <property type="entry name" value="Flagellin_N"/>
    <property type="match status" value="1"/>
</dbReference>
<dbReference type="NCBIfam" id="TIGR02550">
    <property type="entry name" value="flagell_flgL"/>
    <property type="match status" value="1"/>
</dbReference>
<dbReference type="GO" id="GO:0005198">
    <property type="term" value="F:structural molecule activity"/>
    <property type="evidence" value="ECO:0007669"/>
    <property type="project" value="InterPro"/>
</dbReference>
<gene>
    <name evidence="2" type="ORF">PITCH_A1470015</name>
</gene>
<dbReference type="GO" id="GO:0071973">
    <property type="term" value="P:bacterial-type flagellum-dependent cell motility"/>
    <property type="evidence" value="ECO:0007669"/>
    <property type="project" value="InterPro"/>
</dbReference>
<dbReference type="PANTHER" id="PTHR42792">
    <property type="entry name" value="FLAGELLIN"/>
    <property type="match status" value="1"/>
</dbReference>
<organism evidence="2">
    <name type="scientific">uncultured Desulfobacterium sp</name>
    <dbReference type="NCBI Taxonomy" id="201089"/>
    <lineage>
        <taxon>Bacteria</taxon>
        <taxon>Pseudomonadati</taxon>
        <taxon>Thermodesulfobacteriota</taxon>
        <taxon>Desulfobacteria</taxon>
        <taxon>Desulfobacterales</taxon>
        <taxon>Desulfobacteriaceae</taxon>
        <taxon>Desulfobacterium</taxon>
        <taxon>environmental samples</taxon>
    </lineage>
</organism>
<feature type="domain" description="Flagellin N-terminal" evidence="1">
    <location>
        <begin position="5"/>
        <end position="135"/>
    </location>
</feature>
<reference evidence="2" key="1">
    <citation type="submission" date="2018-01" db="EMBL/GenBank/DDBJ databases">
        <authorList>
            <person name="Regsiter A."/>
            <person name="William W."/>
        </authorList>
    </citation>
    <scope>NUCLEOTIDE SEQUENCE</scope>
    <source>
        <strain evidence="2">TRIP AH-1</strain>
    </source>
</reference>
<name>A0A445MT79_9BACT</name>
<keyword evidence="2" id="KW-0282">Flagellum</keyword>
<dbReference type="GO" id="GO:0009424">
    <property type="term" value="C:bacterial-type flagellum hook"/>
    <property type="evidence" value="ECO:0007669"/>
    <property type="project" value="InterPro"/>
</dbReference>